<name>A0A1M5QNY6_9BACT</name>
<evidence type="ECO:0000256" key="6">
    <source>
        <dbReference type="ARBA" id="ARBA00023136"/>
    </source>
</evidence>
<feature type="transmembrane region" description="Helical" evidence="7">
    <location>
        <begin position="6"/>
        <end position="26"/>
    </location>
</feature>
<keyword evidence="10" id="KW-1185">Reference proteome</keyword>
<keyword evidence="5 7" id="KW-1133">Transmembrane helix</keyword>
<keyword evidence="6 7" id="KW-0472">Membrane</keyword>
<evidence type="ECO:0000256" key="3">
    <source>
        <dbReference type="ARBA" id="ARBA00022692"/>
    </source>
</evidence>
<feature type="transmembrane region" description="Helical" evidence="7">
    <location>
        <begin position="172"/>
        <end position="191"/>
    </location>
</feature>
<evidence type="ECO:0000256" key="2">
    <source>
        <dbReference type="ARBA" id="ARBA00009045"/>
    </source>
</evidence>
<dbReference type="AlphaFoldDB" id="A0A1M5QNY6"/>
<dbReference type="InterPro" id="IPR050925">
    <property type="entry name" value="Rhomboid_protease_S54"/>
</dbReference>
<dbReference type="GO" id="GO:0004252">
    <property type="term" value="F:serine-type endopeptidase activity"/>
    <property type="evidence" value="ECO:0007669"/>
    <property type="project" value="InterPro"/>
</dbReference>
<evidence type="ECO:0000259" key="8">
    <source>
        <dbReference type="Pfam" id="PF01694"/>
    </source>
</evidence>
<feature type="transmembrane region" description="Helical" evidence="7">
    <location>
        <begin position="139"/>
        <end position="160"/>
    </location>
</feature>
<protein>
    <submittedName>
        <fullName evidence="9">Rhomboid protease GluP</fullName>
    </submittedName>
</protein>
<accession>A0A1M5QNY6</accession>
<dbReference type="STRING" id="1123380.SAMN02745199_0048"/>
<dbReference type="Proteomes" id="UP000242592">
    <property type="component" value="Unassembled WGS sequence"/>
</dbReference>
<dbReference type="InterPro" id="IPR035952">
    <property type="entry name" value="Rhomboid-like_sf"/>
</dbReference>
<dbReference type="SUPFAM" id="SSF144091">
    <property type="entry name" value="Rhomboid-like"/>
    <property type="match status" value="1"/>
</dbReference>
<evidence type="ECO:0000256" key="4">
    <source>
        <dbReference type="ARBA" id="ARBA00022801"/>
    </source>
</evidence>
<organism evidence="9 10">
    <name type="scientific">Thermosipho atlanticus DSM 15807</name>
    <dbReference type="NCBI Taxonomy" id="1123380"/>
    <lineage>
        <taxon>Bacteria</taxon>
        <taxon>Thermotogati</taxon>
        <taxon>Thermotogota</taxon>
        <taxon>Thermotogae</taxon>
        <taxon>Thermotogales</taxon>
        <taxon>Fervidobacteriaceae</taxon>
        <taxon>Thermosipho</taxon>
    </lineage>
</organism>
<feature type="domain" description="Peptidase S54 rhomboid" evidence="8">
    <location>
        <begin position="48"/>
        <end position="185"/>
    </location>
</feature>
<dbReference type="Gene3D" id="1.20.1540.10">
    <property type="entry name" value="Rhomboid-like"/>
    <property type="match status" value="1"/>
</dbReference>
<evidence type="ECO:0000313" key="9">
    <source>
        <dbReference type="EMBL" id="SHH15628.1"/>
    </source>
</evidence>
<comment type="subcellular location">
    <subcellularLocation>
        <location evidence="1">Membrane</location>
        <topology evidence="1">Multi-pass membrane protein</topology>
    </subcellularLocation>
</comment>
<feature type="transmembrane region" description="Helical" evidence="7">
    <location>
        <begin position="89"/>
        <end position="108"/>
    </location>
</feature>
<sequence>MKRESFYYLILVNVIILLLMQIMKYYFSDSTMVYILFGAQFGPLVSGGQWYRLITAMFVHGGFLHLLFNMYALYYLGRIVEGIYGTDKFLSFYFVSGLIGNIATQLFYYNSLSVGASGAIFGLVGVLFAAGFRKDTPYILKPLTGTVFLPMILINILFGFMPGTNINNAAHIGGFLTGMILGYLIPLRDYSLKSRKIWRNLRIIFVATIIISFVFLIINSITVFV</sequence>
<reference evidence="10" key="1">
    <citation type="submission" date="2016-11" db="EMBL/GenBank/DDBJ databases">
        <authorList>
            <person name="Varghese N."/>
            <person name="Submissions S."/>
        </authorList>
    </citation>
    <scope>NUCLEOTIDE SEQUENCE [LARGE SCALE GENOMIC DNA]</scope>
    <source>
        <strain evidence="10">DSM 15807</strain>
    </source>
</reference>
<dbReference type="OrthoDB" id="9813074at2"/>
<comment type="similarity">
    <text evidence="2">Belongs to the peptidase S54 family.</text>
</comment>
<dbReference type="PANTHER" id="PTHR43731:SF14">
    <property type="entry name" value="PRESENILIN-ASSOCIATED RHOMBOID-LIKE PROTEIN, MITOCHONDRIAL"/>
    <property type="match status" value="1"/>
</dbReference>
<keyword evidence="4" id="KW-0378">Hydrolase</keyword>
<dbReference type="PANTHER" id="PTHR43731">
    <property type="entry name" value="RHOMBOID PROTEASE"/>
    <property type="match status" value="1"/>
</dbReference>
<keyword evidence="9" id="KW-0645">Protease</keyword>
<feature type="transmembrane region" description="Helical" evidence="7">
    <location>
        <begin position="114"/>
        <end position="132"/>
    </location>
</feature>
<evidence type="ECO:0000313" key="10">
    <source>
        <dbReference type="Proteomes" id="UP000242592"/>
    </source>
</evidence>
<feature type="transmembrane region" description="Helical" evidence="7">
    <location>
        <begin position="203"/>
        <end position="224"/>
    </location>
</feature>
<evidence type="ECO:0000256" key="5">
    <source>
        <dbReference type="ARBA" id="ARBA00022989"/>
    </source>
</evidence>
<dbReference type="Pfam" id="PF01694">
    <property type="entry name" value="Rhomboid"/>
    <property type="match status" value="1"/>
</dbReference>
<gene>
    <name evidence="9" type="ORF">SAMN02745199_0048</name>
</gene>
<evidence type="ECO:0000256" key="1">
    <source>
        <dbReference type="ARBA" id="ARBA00004141"/>
    </source>
</evidence>
<proteinExistence type="inferred from homology"/>
<dbReference type="RefSeq" id="WP_073070840.1">
    <property type="nucleotide sequence ID" value="NZ_FQXN01000001.1"/>
</dbReference>
<evidence type="ECO:0000256" key="7">
    <source>
        <dbReference type="SAM" id="Phobius"/>
    </source>
</evidence>
<dbReference type="GO" id="GO:0006508">
    <property type="term" value="P:proteolysis"/>
    <property type="evidence" value="ECO:0007669"/>
    <property type="project" value="UniProtKB-KW"/>
</dbReference>
<dbReference type="EMBL" id="FQXN01000001">
    <property type="protein sequence ID" value="SHH15628.1"/>
    <property type="molecule type" value="Genomic_DNA"/>
</dbReference>
<dbReference type="InterPro" id="IPR022764">
    <property type="entry name" value="Peptidase_S54_rhomboid_dom"/>
</dbReference>
<feature type="transmembrane region" description="Helical" evidence="7">
    <location>
        <begin position="57"/>
        <end position="77"/>
    </location>
</feature>
<dbReference type="GO" id="GO:0016020">
    <property type="term" value="C:membrane"/>
    <property type="evidence" value="ECO:0007669"/>
    <property type="project" value="UniProtKB-SubCell"/>
</dbReference>
<keyword evidence="3 7" id="KW-0812">Transmembrane</keyword>